<evidence type="ECO:0000313" key="2">
    <source>
        <dbReference type="EMBL" id="SDG33817.1"/>
    </source>
</evidence>
<dbReference type="PANTHER" id="PTHR48228:SF5">
    <property type="entry name" value="ALPHA-METHYLACYL-COA RACEMASE"/>
    <property type="match status" value="1"/>
</dbReference>
<reference evidence="2 3" key="1">
    <citation type="submission" date="2016-10" db="EMBL/GenBank/DDBJ databases">
        <authorList>
            <person name="de Groot N.N."/>
        </authorList>
    </citation>
    <scope>NUCLEOTIDE SEQUENCE [LARGE SCALE GENOMIC DNA]</scope>
    <source>
        <strain evidence="2 3">DSM 27375</strain>
    </source>
</reference>
<dbReference type="EMBL" id="FNBL01000017">
    <property type="protein sequence ID" value="SDG33817.1"/>
    <property type="molecule type" value="Genomic_DNA"/>
</dbReference>
<dbReference type="OrthoDB" id="7208981at2"/>
<name>A0A1G7TEN8_9RHOB</name>
<feature type="region of interest" description="Disordered" evidence="1">
    <location>
        <begin position="336"/>
        <end position="356"/>
    </location>
</feature>
<dbReference type="InterPro" id="IPR050509">
    <property type="entry name" value="CoA-transferase_III"/>
</dbReference>
<dbReference type="InterPro" id="IPR023606">
    <property type="entry name" value="CoA-Trfase_III_dom_1_sf"/>
</dbReference>
<dbReference type="PANTHER" id="PTHR48228">
    <property type="entry name" value="SUCCINYL-COA--D-CITRAMALATE COA-TRANSFERASE"/>
    <property type="match status" value="1"/>
</dbReference>
<proteinExistence type="predicted"/>
<dbReference type="Gene3D" id="3.40.50.10540">
    <property type="entry name" value="Crotonobetainyl-coa:carnitine coa-transferase, domain 1"/>
    <property type="match status" value="1"/>
</dbReference>
<dbReference type="InterPro" id="IPR003673">
    <property type="entry name" value="CoA-Trfase_fam_III"/>
</dbReference>
<gene>
    <name evidence="2" type="ORF">SAMN04488117_11734</name>
</gene>
<protein>
    <submittedName>
        <fullName evidence="2">Alpha-methylacyl-CoA racemase</fullName>
    </submittedName>
</protein>
<feature type="compositionally biased region" description="Polar residues" evidence="1">
    <location>
        <begin position="343"/>
        <end position="352"/>
    </location>
</feature>
<dbReference type="GO" id="GO:0003824">
    <property type="term" value="F:catalytic activity"/>
    <property type="evidence" value="ECO:0007669"/>
    <property type="project" value="InterPro"/>
</dbReference>
<dbReference type="Proteomes" id="UP000182284">
    <property type="component" value="Unassembled WGS sequence"/>
</dbReference>
<dbReference type="RefSeq" id="WP_009808034.1">
    <property type="nucleotide sequence ID" value="NZ_FNBL01000017.1"/>
</dbReference>
<sequence length="371" mass="39816">MLQRSGPLKGVRIVEMAGLGPAPFAAMHLADLGAEVVRIARPGQKFPLPIDAKYNLFNRSRRSLTLDLTKARDVDRLWQLIERAEVLIEGFRPGKMEKLGFGPEQVQARNPALVYGRLTGWGQEGPLAHAAGHDMNYAAITGAVWGLGDADRPPPAPMNLIADQGGGAMMLNVGILAALTHARATGQGQVVDTAMTDGVNLLMTMQHGLVACGAWSDKRSGDFINGGVAWYRCYETGDGKYVSVGCLEPQFFAELLALLGLTDDPRFADQYAPTAQASMMDALTEIFLTATQQEWCDILEGSDACFAPVVSLADASDHAHNRARGSFVTVGGIEMPTPAPRFSRTQPDTPTTGDAGEISLDEILEHWGNNA</sequence>
<evidence type="ECO:0000313" key="3">
    <source>
        <dbReference type="Proteomes" id="UP000182284"/>
    </source>
</evidence>
<accession>A0A1G7TEN8</accession>
<organism evidence="2 3">
    <name type="scientific">Celeribacter baekdonensis</name>
    <dbReference type="NCBI Taxonomy" id="875171"/>
    <lineage>
        <taxon>Bacteria</taxon>
        <taxon>Pseudomonadati</taxon>
        <taxon>Pseudomonadota</taxon>
        <taxon>Alphaproteobacteria</taxon>
        <taxon>Rhodobacterales</taxon>
        <taxon>Roseobacteraceae</taxon>
        <taxon>Celeribacter</taxon>
    </lineage>
</organism>
<dbReference type="AlphaFoldDB" id="A0A1G7TEN8"/>
<dbReference type="Pfam" id="PF02515">
    <property type="entry name" value="CoA_transf_3"/>
    <property type="match status" value="1"/>
</dbReference>
<dbReference type="Gene3D" id="3.30.1540.10">
    <property type="entry name" value="formyl-coa transferase, domain 3"/>
    <property type="match status" value="1"/>
</dbReference>
<dbReference type="InterPro" id="IPR044855">
    <property type="entry name" value="CoA-Trfase_III_dom3_sf"/>
</dbReference>
<evidence type="ECO:0000256" key="1">
    <source>
        <dbReference type="SAM" id="MobiDB-lite"/>
    </source>
</evidence>
<dbReference type="SUPFAM" id="SSF89796">
    <property type="entry name" value="CoA-transferase family III (CaiB/BaiF)"/>
    <property type="match status" value="1"/>
</dbReference>